<dbReference type="InterPro" id="IPR029058">
    <property type="entry name" value="AB_hydrolase_fold"/>
</dbReference>
<evidence type="ECO:0000259" key="1">
    <source>
        <dbReference type="Pfam" id="PF01738"/>
    </source>
</evidence>
<dbReference type="EMBL" id="LK932395">
    <property type="protein sequence ID" value="CDS86500.1"/>
    <property type="molecule type" value="Genomic_DNA"/>
</dbReference>
<organism evidence="2">
    <name type="scientific">Clostridioides difficile</name>
    <name type="common">Peptoclostridium difficile</name>
    <dbReference type="NCBI Taxonomy" id="1496"/>
    <lineage>
        <taxon>Bacteria</taxon>
        <taxon>Bacillati</taxon>
        <taxon>Bacillota</taxon>
        <taxon>Clostridia</taxon>
        <taxon>Peptostreptococcales</taxon>
        <taxon>Peptostreptococcaceae</taxon>
        <taxon>Clostridioides</taxon>
    </lineage>
</organism>
<sequence length="202" mass="23563">MVDNLIKYIHKSDVAIVVLHEIYGINSFIEDVCQKYYKYGYDVFCPELLGEKRVFPYSKVQEAYDFFINNVGFDIYKKVEKLINDLKSEYKYVFVAGYSVGATIAWRCSEDSFCDGIICCYGSRIRDYMDVIPKCPTLLVFAKHDSFDVDSISYQLSRKQNIQIEILDANHGFIDRYSNNYSDIQTKVFTIKEKSFLSKYLA</sequence>
<dbReference type="EMBL" id="LK932512">
    <property type="protein sequence ID" value="CDS86955.1"/>
    <property type="molecule type" value="Genomic_DNA"/>
</dbReference>
<dbReference type="GeneID" id="66353881"/>
<gene>
    <name evidence="4" type="ORF">BN1095_340235</name>
    <name evidence="3" type="ORF">BN1096_590001</name>
    <name evidence="2" type="ORF">BN1097_570001</name>
</gene>
<dbReference type="AlphaFoldDB" id="A0A031WF49"/>
<evidence type="ECO:0000313" key="4">
    <source>
        <dbReference type="EMBL" id="CDT21594.1"/>
    </source>
</evidence>
<dbReference type="InterPro" id="IPR002925">
    <property type="entry name" value="Dienelactn_hydro"/>
</dbReference>
<reference evidence="2" key="1">
    <citation type="submission" date="2014-07" db="EMBL/GenBank/DDBJ databases">
        <authorList>
            <person name="Monot Marc"/>
        </authorList>
    </citation>
    <scope>NUCLEOTIDE SEQUENCE</scope>
    <source>
        <strain evidence="4">7032989</strain>
        <strain evidence="2">7032994</strain>
    </source>
</reference>
<dbReference type="EMBL" id="LK933005">
    <property type="protein sequence ID" value="CDT21594.1"/>
    <property type="molecule type" value="Genomic_DNA"/>
</dbReference>
<dbReference type="Pfam" id="PF01738">
    <property type="entry name" value="DLH"/>
    <property type="match status" value="1"/>
</dbReference>
<keyword evidence="3" id="KW-0378">Hydrolase</keyword>
<dbReference type="SUPFAM" id="SSF53474">
    <property type="entry name" value="alpha/beta-Hydrolases"/>
    <property type="match status" value="1"/>
</dbReference>
<feature type="domain" description="Dienelactone hydrolase" evidence="1">
    <location>
        <begin position="14"/>
        <end position="187"/>
    </location>
</feature>
<evidence type="ECO:0000313" key="3">
    <source>
        <dbReference type="EMBL" id="CDS86955.1"/>
    </source>
</evidence>
<accession>A0A031WF49</accession>
<dbReference type="Gene3D" id="3.40.50.1820">
    <property type="entry name" value="alpha/beta hydrolase"/>
    <property type="match status" value="1"/>
</dbReference>
<dbReference type="InterPro" id="IPR051049">
    <property type="entry name" value="Dienelactone_hydrolase-like"/>
</dbReference>
<evidence type="ECO:0000313" key="2">
    <source>
        <dbReference type="EMBL" id="CDS86500.1"/>
    </source>
</evidence>
<dbReference type="GO" id="GO:0016787">
    <property type="term" value="F:hydrolase activity"/>
    <property type="evidence" value="ECO:0007669"/>
    <property type="project" value="UniProtKB-KW"/>
</dbReference>
<dbReference type="RefSeq" id="WP_009896408.1">
    <property type="nucleotide sequence ID" value="NZ_BAABSG010000008.1"/>
</dbReference>
<dbReference type="PANTHER" id="PTHR46623">
    <property type="entry name" value="CARBOXYMETHYLENEBUTENOLIDASE-RELATED"/>
    <property type="match status" value="1"/>
</dbReference>
<protein>
    <submittedName>
        <fullName evidence="2">Carboxymethylenebutenolidase</fullName>
    </submittedName>
    <submittedName>
        <fullName evidence="3">Putative hydrolase</fullName>
    </submittedName>
</protein>
<dbReference type="PANTHER" id="PTHR46623:SF6">
    <property type="entry name" value="ALPHA_BETA-HYDROLASES SUPERFAMILY PROTEIN"/>
    <property type="match status" value="1"/>
</dbReference>
<proteinExistence type="predicted"/>
<dbReference type="PATRIC" id="fig|1496.854.peg.3195"/>
<name>A0A031WF49_CLODI</name>